<dbReference type="GO" id="GO:0033934">
    <property type="term" value="F:glucan 1,4-alpha-maltotriohydrolase activity"/>
    <property type="evidence" value="ECO:0007669"/>
    <property type="project" value="TreeGrafter"/>
</dbReference>
<comment type="similarity">
    <text evidence="1">Belongs to the glycosyl hydrolase 13 family.</text>
</comment>
<evidence type="ECO:0000256" key="6">
    <source>
        <dbReference type="SAM" id="MobiDB-lite"/>
    </source>
</evidence>
<feature type="region of interest" description="Disordered" evidence="6">
    <location>
        <begin position="458"/>
        <end position="480"/>
    </location>
</feature>
<evidence type="ECO:0000259" key="7">
    <source>
        <dbReference type="SMART" id="SM00642"/>
    </source>
</evidence>
<keyword evidence="4" id="KW-0326">Glycosidase</keyword>
<dbReference type="InterPro" id="IPR017853">
    <property type="entry name" value="GH"/>
</dbReference>
<dbReference type="SMART" id="SM00642">
    <property type="entry name" value="Aamy"/>
    <property type="match status" value="1"/>
</dbReference>
<evidence type="ECO:0000256" key="2">
    <source>
        <dbReference type="ARBA" id="ARBA00022801"/>
    </source>
</evidence>
<dbReference type="GO" id="GO:0004556">
    <property type="term" value="F:alpha-amylase activity"/>
    <property type="evidence" value="ECO:0007669"/>
    <property type="project" value="TreeGrafter"/>
</dbReference>
<dbReference type="SUPFAM" id="SSF51445">
    <property type="entry name" value="(Trans)glycosidases"/>
    <property type="match status" value="1"/>
</dbReference>
<dbReference type="Pfam" id="PF00128">
    <property type="entry name" value="Alpha-amylase"/>
    <property type="match status" value="1"/>
</dbReference>
<protein>
    <submittedName>
        <fullName evidence="8">Glycoside hydrolase family 13 protein</fullName>
    </submittedName>
</protein>
<dbReference type="PANTHER" id="PTHR10357">
    <property type="entry name" value="ALPHA-AMYLASE FAMILY MEMBER"/>
    <property type="match status" value="1"/>
</dbReference>
<sequence length="610" mass="70297">MSLTSKISDVANAVKKQVPGLYVGVDKHKWWKEAVVYQIYPASFLDTNNDGWGDVPGITQKLDYLKDLGVDVIWTSPIYKSPQADMGYDIADYEDIDPSYGTLADVDNLIAECKKRGLKLVMDLVVNHTSDQHAWFLDSRSSKTSPKRDWYIWKPANYDSDGNRQPPNNWAQILGEANSAWVWDETTQEYYLANFTPEQPDLNWENPDVREAVHNVLRFWLDRGVSGFRMDVINLISKNQDFPDADIVVEGHKYQPGCKHYANGPRLHEWLQDLNKQVLSKYDTLTVGEMPFVRDEDEIIKGVGATRGELNMIFAFDLVDIDNVPGDFKYTLHPWDARDMKKIINRLQRLMLERDGWNSVFVENHDQPRSVSRYTDDSDEWREYGAKLLCLMQTSLAGTLYVYQGEELGMRNVPASWDPEEYKDIESINFFNKYRQMYPNDEEKFAVARDILQRKSRDNARTPVQWTSAPNAGFTSPDSKPWMRVNDDYPTVNAEAQLANPTPAPGQLSVHAFWKRGLEKRKEHKDVFVYGDFEIIDPDHDKVVAFRRWNGNKAFLVVLNFSGETVQWEGLGSHQAKRWVAGTYDERQLPSRNKSGTIELRPWEGLLGIA</sequence>
<dbReference type="Gene3D" id="3.20.20.80">
    <property type="entry name" value="Glycosidases"/>
    <property type="match status" value="1"/>
</dbReference>
<keyword evidence="2 8" id="KW-0378">Hydrolase</keyword>
<dbReference type="GO" id="GO:0005987">
    <property type="term" value="P:sucrose catabolic process"/>
    <property type="evidence" value="ECO:0007669"/>
    <property type="project" value="TreeGrafter"/>
</dbReference>
<evidence type="ECO:0000313" key="8">
    <source>
        <dbReference type="EMBL" id="KAF2010096.1"/>
    </source>
</evidence>
<dbReference type="GO" id="GO:0000025">
    <property type="term" value="P:maltose catabolic process"/>
    <property type="evidence" value="ECO:0007669"/>
    <property type="project" value="TreeGrafter"/>
</dbReference>
<evidence type="ECO:0000313" key="9">
    <source>
        <dbReference type="Proteomes" id="UP000799778"/>
    </source>
</evidence>
<dbReference type="FunFam" id="3.90.400.10:FF:000001">
    <property type="entry name" value="Maltase A3, isoform A"/>
    <property type="match status" value="1"/>
</dbReference>
<evidence type="ECO:0000256" key="4">
    <source>
        <dbReference type="ARBA" id="ARBA00023295"/>
    </source>
</evidence>
<proteinExistence type="inferred from homology"/>
<keyword evidence="5" id="KW-0462">Maltose metabolism</keyword>
<dbReference type="AlphaFoldDB" id="A0A6A5XB72"/>
<dbReference type="FunFam" id="3.20.20.80:FF:000064">
    <property type="entry name" value="Oligo-1,6-glucosidase"/>
    <property type="match status" value="1"/>
</dbReference>
<feature type="compositionally biased region" description="Polar residues" evidence="6">
    <location>
        <begin position="462"/>
        <end position="478"/>
    </location>
</feature>
<dbReference type="GO" id="GO:0004575">
    <property type="term" value="F:sucrose alpha-glucosidase activity"/>
    <property type="evidence" value="ECO:0007669"/>
    <property type="project" value="TreeGrafter"/>
</dbReference>
<dbReference type="RefSeq" id="XP_033378435.1">
    <property type="nucleotide sequence ID" value="XM_033525467.1"/>
</dbReference>
<dbReference type="InterPro" id="IPR006047">
    <property type="entry name" value="GH13_cat_dom"/>
</dbReference>
<evidence type="ECO:0000256" key="1">
    <source>
        <dbReference type="ARBA" id="ARBA00008061"/>
    </source>
</evidence>
<accession>A0A6A5XB72</accession>
<dbReference type="OrthoDB" id="1740265at2759"/>
<evidence type="ECO:0000256" key="3">
    <source>
        <dbReference type="ARBA" id="ARBA00023180"/>
    </source>
</evidence>
<dbReference type="PANTHER" id="PTHR10357:SF232">
    <property type="entry name" value="GLYCOSYL HYDROLASE FAMILY 13 CATALYTIC DOMAIN-CONTAINING PROTEIN"/>
    <property type="match status" value="1"/>
</dbReference>
<dbReference type="GO" id="GO:0004574">
    <property type="term" value="F:oligo-1,6-glucosidase activity"/>
    <property type="evidence" value="ECO:0007669"/>
    <property type="project" value="TreeGrafter"/>
</dbReference>
<dbReference type="CDD" id="cd11333">
    <property type="entry name" value="AmyAc_SI_OligoGlu_DGase"/>
    <property type="match status" value="1"/>
</dbReference>
<dbReference type="InterPro" id="IPR045857">
    <property type="entry name" value="O16G_dom_2"/>
</dbReference>
<dbReference type="Gene3D" id="3.90.400.10">
    <property type="entry name" value="Oligo-1,6-glucosidase, Domain 2"/>
    <property type="match status" value="1"/>
</dbReference>
<organism evidence="8 9">
    <name type="scientific">Aaosphaeria arxii CBS 175.79</name>
    <dbReference type="NCBI Taxonomy" id="1450172"/>
    <lineage>
        <taxon>Eukaryota</taxon>
        <taxon>Fungi</taxon>
        <taxon>Dikarya</taxon>
        <taxon>Ascomycota</taxon>
        <taxon>Pezizomycotina</taxon>
        <taxon>Dothideomycetes</taxon>
        <taxon>Pleosporomycetidae</taxon>
        <taxon>Pleosporales</taxon>
        <taxon>Pleosporales incertae sedis</taxon>
        <taxon>Aaosphaeria</taxon>
    </lineage>
</organism>
<dbReference type="Proteomes" id="UP000799778">
    <property type="component" value="Unassembled WGS sequence"/>
</dbReference>
<dbReference type="GeneID" id="54282864"/>
<gene>
    <name evidence="8" type="ORF">BU24DRAFT_400788</name>
</gene>
<dbReference type="InterPro" id="IPR013780">
    <property type="entry name" value="Glyco_hydro_b"/>
</dbReference>
<dbReference type="SUPFAM" id="SSF51011">
    <property type="entry name" value="Glycosyl hydrolase domain"/>
    <property type="match status" value="1"/>
</dbReference>
<dbReference type="FunFam" id="3.20.20.80:FF:000087">
    <property type="entry name" value="Oligo-1,6-glucosidase IMA1"/>
    <property type="match status" value="1"/>
</dbReference>
<feature type="domain" description="Glycosyl hydrolase family 13 catalytic" evidence="7">
    <location>
        <begin position="38"/>
        <end position="461"/>
    </location>
</feature>
<reference evidence="8" key="1">
    <citation type="journal article" date="2020" name="Stud. Mycol.">
        <title>101 Dothideomycetes genomes: a test case for predicting lifestyles and emergence of pathogens.</title>
        <authorList>
            <person name="Haridas S."/>
            <person name="Albert R."/>
            <person name="Binder M."/>
            <person name="Bloem J."/>
            <person name="Labutti K."/>
            <person name="Salamov A."/>
            <person name="Andreopoulos B."/>
            <person name="Baker S."/>
            <person name="Barry K."/>
            <person name="Bills G."/>
            <person name="Bluhm B."/>
            <person name="Cannon C."/>
            <person name="Castanera R."/>
            <person name="Culley D."/>
            <person name="Daum C."/>
            <person name="Ezra D."/>
            <person name="Gonzalez J."/>
            <person name="Henrissat B."/>
            <person name="Kuo A."/>
            <person name="Liang C."/>
            <person name="Lipzen A."/>
            <person name="Lutzoni F."/>
            <person name="Magnuson J."/>
            <person name="Mondo S."/>
            <person name="Nolan M."/>
            <person name="Ohm R."/>
            <person name="Pangilinan J."/>
            <person name="Park H.-J."/>
            <person name="Ramirez L."/>
            <person name="Alfaro M."/>
            <person name="Sun H."/>
            <person name="Tritt A."/>
            <person name="Yoshinaga Y."/>
            <person name="Zwiers L.-H."/>
            <person name="Turgeon B."/>
            <person name="Goodwin S."/>
            <person name="Spatafora J."/>
            <person name="Crous P."/>
            <person name="Grigoriev I."/>
        </authorList>
    </citation>
    <scope>NUCLEOTIDE SEQUENCE</scope>
    <source>
        <strain evidence="8">CBS 175.79</strain>
    </source>
</reference>
<dbReference type="Gene3D" id="2.60.40.1180">
    <property type="entry name" value="Golgi alpha-mannosidase II"/>
    <property type="match status" value="1"/>
</dbReference>
<keyword evidence="9" id="KW-1185">Reference proteome</keyword>
<name>A0A6A5XB72_9PLEO</name>
<evidence type="ECO:0000256" key="5">
    <source>
        <dbReference type="ARBA" id="ARBA00026248"/>
    </source>
</evidence>
<keyword evidence="3" id="KW-0325">Glycoprotein</keyword>
<dbReference type="EMBL" id="ML978077">
    <property type="protein sequence ID" value="KAF2010096.1"/>
    <property type="molecule type" value="Genomic_DNA"/>
</dbReference>